<dbReference type="EMBL" id="KV878126">
    <property type="protein sequence ID" value="OJI99456.1"/>
    <property type="molecule type" value="Genomic_DNA"/>
</dbReference>
<organism evidence="2 3">
    <name type="scientific">Aspergillus versicolor CBS 583.65</name>
    <dbReference type="NCBI Taxonomy" id="1036611"/>
    <lineage>
        <taxon>Eukaryota</taxon>
        <taxon>Fungi</taxon>
        <taxon>Dikarya</taxon>
        <taxon>Ascomycota</taxon>
        <taxon>Pezizomycotina</taxon>
        <taxon>Eurotiomycetes</taxon>
        <taxon>Eurotiomycetidae</taxon>
        <taxon>Eurotiales</taxon>
        <taxon>Aspergillaceae</taxon>
        <taxon>Aspergillus</taxon>
        <taxon>Aspergillus subgen. Nidulantes</taxon>
    </lineage>
</organism>
<dbReference type="GeneID" id="63733792"/>
<feature type="domain" description="Carrier" evidence="1">
    <location>
        <begin position="606"/>
        <end position="685"/>
    </location>
</feature>
<dbReference type="Pfam" id="PF00975">
    <property type="entry name" value="Thioesterase"/>
    <property type="match status" value="1"/>
</dbReference>
<dbReference type="PROSITE" id="PS50075">
    <property type="entry name" value="CARRIER"/>
    <property type="match status" value="1"/>
</dbReference>
<reference evidence="3" key="1">
    <citation type="journal article" date="2017" name="Genome Biol.">
        <title>Comparative genomics reveals high biological diversity and specific adaptations in the industrially and medically important fungal genus Aspergillus.</title>
        <authorList>
            <person name="de Vries R.P."/>
            <person name="Riley R."/>
            <person name="Wiebenga A."/>
            <person name="Aguilar-Osorio G."/>
            <person name="Amillis S."/>
            <person name="Uchima C.A."/>
            <person name="Anderluh G."/>
            <person name="Asadollahi M."/>
            <person name="Askin M."/>
            <person name="Barry K."/>
            <person name="Battaglia E."/>
            <person name="Bayram O."/>
            <person name="Benocci T."/>
            <person name="Braus-Stromeyer S.A."/>
            <person name="Caldana C."/>
            <person name="Canovas D."/>
            <person name="Cerqueira G.C."/>
            <person name="Chen F."/>
            <person name="Chen W."/>
            <person name="Choi C."/>
            <person name="Clum A."/>
            <person name="Dos Santos R.A."/>
            <person name="Damasio A.R."/>
            <person name="Diallinas G."/>
            <person name="Emri T."/>
            <person name="Fekete E."/>
            <person name="Flipphi M."/>
            <person name="Freyberg S."/>
            <person name="Gallo A."/>
            <person name="Gournas C."/>
            <person name="Habgood R."/>
            <person name="Hainaut M."/>
            <person name="Harispe M.L."/>
            <person name="Henrissat B."/>
            <person name="Hilden K.S."/>
            <person name="Hope R."/>
            <person name="Hossain A."/>
            <person name="Karabika E."/>
            <person name="Karaffa L."/>
            <person name="Karanyi Z."/>
            <person name="Krasevec N."/>
            <person name="Kuo A."/>
            <person name="Kusch H."/>
            <person name="LaButti K."/>
            <person name="Lagendijk E.L."/>
            <person name="Lapidus A."/>
            <person name="Levasseur A."/>
            <person name="Lindquist E."/>
            <person name="Lipzen A."/>
            <person name="Logrieco A.F."/>
            <person name="MacCabe A."/>
            <person name="Maekelae M.R."/>
            <person name="Malavazi I."/>
            <person name="Melin P."/>
            <person name="Meyer V."/>
            <person name="Mielnichuk N."/>
            <person name="Miskei M."/>
            <person name="Molnar A.P."/>
            <person name="Mule G."/>
            <person name="Ngan C.Y."/>
            <person name="Orejas M."/>
            <person name="Orosz E."/>
            <person name="Ouedraogo J.P."/>
            <person name="Overkamp K.M."/>
            <person name="Park H.-S."/>
            <person name="Perrone G."/>
            <person name="Piumi F."/>
            <person name="Punt P.J."/>
            <person name="Ram A.F."/>
            <person name="Ramon A."/>
            <person name="Rauscher S."/>
            <person name="Record E."/>
            <person name="Riano-Pachon D.M."/>
            <person name="Robert V."/>
            <person name="Roehrig J."/>
            <person name="Ruller R."/>
            <person name="Salamov A."/>
            <person name="Salih N.S."/>
            <person name="Samson R.A."/>
            <person name="Sandor E."/>
            <person name="Sanguinetti M."/>
            <person name="Schuetze T."/>
            <person name="Sepcic K."/>
            <person name="Shelest E."/>
            <person name="Sherlock G."/>
            <person name="Sophianopoulou V."/>
            <person name="Squina F.M."/>
            <person name="Sun H."/>
            <person name="Susca A."/>
            <person name="Todd R.B."/>
            <person name="Tsang A."/>
            <person name="Unkles S.E."/>
            <person name="van de Wiele N."/>
            <person name="van Rossen-Uffink D."/>
            <person name="Oliveira J.V."/>
            <person name="Vesth T.C."/>
            <person name="Visser J."/>
            <person name="Yu J.-H."/>
            <person name="Zhou M."/>
            <person name="Andersen M.R."/>
            <person name="Archer D.B."/>
            <person name="Baker S.E."/>
            <person name="Benoit I."/>
            <person name="Brakhage A.A."/>
            <person name="Braus G.H."/>
            <person name="Fischer R."/>
            <person name="Frisvad J.C."/>
            <person name="Goldman G.H."/>
            <person name="Houbraken J."/>
            <person name="Oakley B."/>
            <person name="Pocsi I."/>
            <person name="Scazzocchio C."/>
            <person name="Seiboth B."/>
            <person name="vanKuyk P.A."/>
            <person name="Wortman J."/>
            <person name="Dyer P.S."/>
            <person name="Grigoriev I.V."/>
        </authorList>
    </citation>
    <scope>NUCLEOTIDE SEQUENCE [LARGE SCALE GENOMIC DNA]</scope>
    <source>
        <strain evidence="3">CBS 583.65</strain>
    </source>
</reference>
<dbReference type="PROSITE" id="PS00455">
    <property type="entry name" value="AMP_BINDING"/>
    <property type="match status" value="1"/>
</dbReference>
<dbReference type="SUPFAM" id="SSF56801">
    <property type="entry name" value="Acetyl-CoA synthetase-like"/>
    <property type="match status" value="1"/>
</dbReference>
<dbReference type="InterPro" id="IPR036736">
    <property type="entry name" value="ACP-like_sf"/>
</dbReference>
<dbReference type="SMART" id="SM00824">
    <property type="entry name" value="PKS_TE"/>
    <property type="match status" value="1"/>
</dbReference>
<dbReference type="InterPro" id="IPR029058">
    <property type="entry name" value="AB_hydrolase_fold"/>
</dbReference>
<dbReference type="InterPro" id="IPR020802">
    <property type="entry name" value="TesA-like"/>
</dbReference>
<dbReference type="STRING" id="1036611.A0A1L9PD64"/>
<name>A0A1L9PD64_ASPVE</name>
<dbReference type="VEuPathDB" id="FungiDB:ASPVEDRAFT_882964"/>
<dbReference type="AlphaFoldDB" id="A0A1L9PD64"/>
<dbReference type="InterPro" id="IPR042099">
    <property type="entry name" value="ANL_N_sf"/>
</dbReference>
<dbReference type="GO" id="GO:0031957">
    <property type="term" value="F:very long-chain fatty acid-CoA ligase activity"/>
    <property type="evidence" value="ECO:0007669"/>
    <property type="project" value="TreeGrafter"/>
</dbReference>
<dbReference type="Gene3D" id="3.40.50.12780">
    <property type="entry name" value="N-terminal domain of ligase-like"/>
    <property type="match status" value="1"/>
</dbReference>
<dbReference type="InterPro" id="IPR001031">
    <property type="entry name" value="Thioesterase"/>
</dbReference>
<dbReference type="Pfam" id="PF00501">
    <property type="entry name" value="AMP-binding"/>
    <property type="match status" value="1"/>
</dbReference>
<dbReference type="Pfam" id="PF00550">
    <property type="entry name" value="PP-binding"/>
    <property type="match status" value="1"/>
</dbReference>
<dbReference type="SUPFAM" id="SSF53474">
    <property type="entry name" value="alpha/beta-Hydrolases"/>
    <property type="match status" value="1"/>
</dbReference>
<evidence type="ECO:0000313" key="3">
    <source>
        <dbReference type="Proteomes" id="UP000184073"/>
    </source>
</evidence>
<sequence length="969" mass="106595">MATAISQTVHGIEASSSKLPETSVIIPEDVREQCDDHQSSAQNLSQLLAKASTTKRGLTFYTDGKEGLQACRESYADLQEDAMHKAAILSIIATPSTGSIILLHFDTQHESIQWFWAATLLGLLPALSTPFVHDTAQRRKHILHLHELLDKPIILTPERLVAEFLDIAELRLHSVQSLGQDTAPNGGPACTLPMRGIEKDVDEAAVLMLTSGSTGSAKAVPLRHRQLLNAIQGKSSHHGTDTSDVFLNWVGMDHVASMCEVHLHALGLGSEQVHIPASVLLRDPLQFIRLLDTHRVSYTFAPNFFLTQVRDALLTQGSDIKVDLSCLKRIISGGEANPVTTCDTITRELRRLGMRNGVVSPGFGMTETCAGAIYSKVCPSYDLARGHEFACLGACIPGMEMRVARLDGEGELAASGEVGALQLSGPVLFSGYFNNSTATEASFSKDGWFITGDLGWLDDNGNLNLAGRVKDTVNINGVKWNVTEIEAAIEEAAIPGLVTSCTVVFSCRDPGSPTEEVAVVYCPTFAVDDLKARAETDNAVSKVITLLTGRKPGHSIPLFENTPEKSSLGKISRAKVRDAFNNGDYSAMEEHHRQALREYQQAVWRPITTETEKKIRTILVGLLDVPAEDIGVDTSIFDLGINSFNLILLRAMIEDIADSPVELPISILMTRPSVGSIAASVDQLLSEPQEYNPIIPLQTKGSQTPLFLIHPGSGDILVFIALATHFPNRPVYALRTRGYNANETVFSTMEEAVETYVAHIRRTQPHGPYAVAGYSLGSTLAFEVGKLLEAQGQEVRFLASIDYPPHISQYVSGLNWFDVLLHISFFLELIDQETMDRATTYLHTHTISRKDALEYVLSISDRERVRALALTPRLLNKISDIGENFRLQGETYEPVGNVEHLDVFVADPPRYAAVDRRDWVENKLGRWKDFVRSDIEFYECPGIHARMLNPEVVPGFMKSFNLAMKRRGV</sequence>
<dbReference type="InterPro" id="IPR000873">
    <property type="entry name" value="AMP-dep_synth/lig_dom"/>
</dbReference>
<protein>
    <recommendedName>
        <fullName evidence="1">Carrier domain-containing protein</fullName>
    </recommendedName>
</protein>
<gene>
    <name evidence="2" type="ORF">ASPVEDRAFT_882964</name>
</gene>
<proteinExistence type="predicted"/>
<accession>A0A1L9PD64</accession>
<dbReference type="Proteomes" id="UP000184073">
    <property type="component" value="Unassembled WGS sequence"/>
</dbReference>
<dbReference type="InterPro" id="IPR009081">
    <property type="entry name" value="PP-bd_ACP"/>
</dbReference>
<dbReference type="InterPro" id="IPR020845">
    <property type="entry name" value="AMP-binding_CS"/>
</dbReference>
<dbReference type="PANTHER" id="PTHR24096">
    <property type="entry name" value="LONG-CHAIN-FATTY-ACID--COA LIGASE"/>
    <property type="match status" value="1"/>
</dbReference>
<evidence type="ECO:0000313" key="2">
    <source>
        <dbReference type="EMBL" id="OJI99456.1"/>
    </source>
</evidence>
<dbReference type="InterPro" id="IPR045851">
    <property type="entry name" value="AMP-bd_C_sf"/>
</dbReference>
<dbReference type="SUPFAM" id="SSF47336">
    <property type="entry name" value="ACP-like"/>
    <property type="match status" value="1"/>
</dbReference>
<dbReference type="Gene3D" id="1.10.1200.10">
    <property type="entry name" value="ACP-like"/>
    <property type="match status" value="1"/>
</dbReference>
<dbReference type="OrthoDB" id="10253869at2759"/>
<dbReference type="Gene3D" id="3.40.50.1820">
    <property type="entry name" value="alpha/beta hydrolase"/>
    <property type="match status" value="1"/>
</dbReference>
<keyword evidence="3" id="KW-1185">Reference proteome</keyword>
<dbReference type="RefSeq" id="XP_040665219.1">
    <property type="nucleotide sequence ID" value="XM_040818281.1"/>
</dbReference>
<dbReference type="PANTHER" id="PTHR24096:SF267">
    <property type="entry name" value="MALONATE--COA LIGASE ACSF3, MITOCHONDRIAL"/>
    <property type="match status" value="1"/>
</dbReference>
<dbReference type="GO" id="GO:0006633">
    <property type="term" value="P:fatty acid biosynthetic process"/>
    <property type="evidence" value="ECO:0007669"/>
    <property type="project" value="TreeGrafter"/>
</dbReference>
<dbReference type="Gene3D" id="3.30.300.30">
    <property type="match status" value="1"/>
</dbReference>
<evidence type="ECO:0000259" key="1">
    <source>
        <dbReference type="PROSITE" id="PS50075"/>
    </source>
</evidence>